<proteinExistence type="predicted"/>
<organism evidence="1 2">
    <name type="scientific">Alkalimarinus alittae</name>
    <dbReference type="NCBI Taxonomy" id="2961619"/>
    <lineage>
        <taxon>Bacteria</taxon>
        <taxon>Pseudomonadati</taxon>
        <taxon>Pseudomonadota</taxon>
        <taxon>Gammaproteobacteria</taxon>
        <taxon>Alteromonadales</taxon>
        <taxon>Alteromonadaceae</taxon>
        <taxon>Alkalimarinus</taxon>
    </lineage>
</organism>
<dbReference type="Proteomes" id="UP001163739">
    <property type="component" value="Chromosome"/>
</dbReference>
<accession>A0ABY6N417</accession>
<protein>
    <submittedName>
        <fullName evidence="1">Uncharacterized protein</fullName>
    </submittedName>
</protein>
<keyword evidence="2" id="KW-1185">Reference proteome</keyword>
<evidence type="ECO:0000313" key="2">
    <source>
        <dbReference type="Proteomes" id="UP001163739"/>
    </source>
</evidence>
<evidence type="ECO:0000313" key="1">
    <source>
        <dbReference type="EMBL" id="UZE96867.1"/>
    </source>
</evidence>
<gene>
    <name evidence="1" type="ORF">NKI27_03710</name>
</gene>
<name>A0ABY6N417_9ALTE</name>
<dbReference type="RefSeq" id="WP_265048352.1">
    <property type="nucleotide sequence ID" value="NZ_CP100390.1"/>
</dbReference>
<dbReference type="PROSITE" id="PS51257">
    <property type="entry name" value="PROKAR_LIPOPROTEIN"/>
    <property type="match status" value="1"/>
</dbReference>
<reference evidence="1" key="1">
    <citation type="submission" date="2022-06" db="EMBL/GenBank/DDBJ databases">
        <title>Alkalimarinus sp. nov., isolated from gut of a Alitta virens.</title>
        <authorList>
            <person name="Yang A.I."/>
            <person name="Shin N.-R."/>
        </authorList>
    </citation>
    <scope>NUCLEOTIDE SEQUENCE</scope>
    <source>
        <strain evidence="1">A2M4</strain>
    </source>
</reference>
<sequence>MKFILGALLSLITLYGCSTVKIIDANPDNPAKILKSEMSGLSPSQTNTQGSWQSTLDYVNKKLKYGEKVFYSTTFKKFVHAKFSNEYTLFEMSALDIDNAYLRRQGIGSKKGNANNSISIPAKNQSKGFEHILASGERSTSHQLVLKVDSASDSIKVKQAFKLMSPPAKQGNEQE</sequence>
<dbReference type="EMBL" id="CP100390">
    <property type="protein sequence ID" value="UZE96867.1"/>
    <property type="molecule type" value="Genomic_DNA"/>
</dbReference>